<evidence type="ECO:0000256" key="1">
    <source>
        <dbReference type="SAM" id="Phobius"/>
    </source>
</evidence>
<dbReference type="EMBL" id="JACXAI010000003">
    <property type="protein sequence ID" value="MBD1379391.1"/>
    <property type="molecule type" value="Genomic_DNA"/>
</dbReference>
<gene>
    <name evidence="2" type="ORF">IC621_04020</name>
</gene>
<evidence type="ECO:0000313" key="2">
    <source>
        <dbReference type="EMBL" id="MBD1379391.1"/>
    </source>
</evidence>
<reference evidence="2" key="1">
    <citation type="submission" date="2020-09" db="EMBL/GenBank/DDBJ databases">
        <title>A novel bacterium of genus Bacillus, isolated from South China Sea.</title>
        <authorList>
            <person name="Huang H."/>
            <person name="Mo K."/>
            <person name="Hu Y."/>
        </authorList>
    </citation>
    <scope>NUCLEOTIDE SEQUENCE</scope>
    <source>
        <strain evidence="2">IB182487</strain>
    </source>
</reference>
<dbReference type="Proteomes" id="UP000626844">
    <property type="component" value="Unassembled WGS sequence"/>
</dbReference>
<protein>
    <submittedName>
        <fullName evidence="2">Uncharacterized protein</fullName>
    </submittedName>
</protein>
<organism evidence="2 3">
    <name type="scientific">Metabacillus arenae</name>
    <dbReference type="NCBI Taxonomy" id="2771434"/>
    <lineage>
        <taxon>Bacteria</taxon>
        <taxon>Bacillati</taxon>
        <taxon>Bacillota</taxon>
        <taxon>Bacilli</taxon>
        <taxon>Bacillales</taxon>
        <taxon>Bacillaceae</taxon>
        <taxon>Metabacillus</taxon>
    </lineage>
</organism>
<evidence type="ECO:0000313" key="3">
    <source>
        <dbReference type="Proteomes" id="UP000626844"/>
    </source>
</evidence>
<sequence>MLEKTLVLMIIYLGMILYDVPKLKQANRRERIIYGTLMISVIYLSLVFVMDLEWPTLDDFVHFIFGKPAQQIVDYLMSSSK</sequence>
<name>A0A926NDT0_9BACI</name>
<keyword evidence="1" id="KW-0472">Membrane</keyword>
<proteinExistence type="predicted"/>
<dbReference type="RefSeq" id="WP_191155981.1">
    <property type="nucleotide sequence ID" value="NZ_JACXAI010000003.1"/>
</dbReference>
<dbReference type="AlphaFoldDB" id="A0A926NDT0"/>
<keyword evidence="1" id="KW-1133">Transmembrane helix</keyword>
<feature type="transmembrane region" description="Helical" evidence="1">
    <location>
        <begin position="33"/>
        <end position="50"/>
    </location>
</feature>
<accession>A0A926NDT0</accession>
<keyword evidence="3" id="KW-1185">Reference proteome</keyword>
<keyword evidence="1" id="KW-0812">Transmembrane</keyword>
<comment type="caution">
    <text evidence="2">The sequence shown here is derived from an EMBL/GenBank/DDBJ whole genome shotgun (WGS) entry which is preliminary data.</text>
</comment>